<protein>
    <recommendedName>
        <fullName evidence="5">Fe2OG dioxygenase domain-containing protein</fullName>
    </recommendedName>
</protein>
<keyword evidence="3" id="KW-0560">Oxidoreductase</keyword>
<dbReference type="InterPro" id="IPR027443">
    <property type="entry name" value="IPNS-like_sf"/>
</dbReference>
<dbReference type="PRINTS" id="PR00682">
    <property type="entry name" value="IPNSYNTHASE"/>
</dbReference>
<accession>A0A381QQZ2</accession>
<name>A0A381QQZ2_9ZZZZ</name>
<dbReference type="PANTHER" id="PTHR10209:SF881">
    <property type="entry name" value="FI07970P-RELATED"/>
    <property type="match status" value="1"/>
</dbReference>
<dbReference type="EMBL" id="UINC01001471">
    <property type="protein sequence ID" value="SUZ81510.1"/>
    <property type="molecule type" value="Genomic_DNA"/>
</dbReference>
<dbReference type="GO" id="GO:0016491">
    <property type="term" value="F:oxidoreductase activity"/>
    <property type="evidence" value="ECO:0007669"/>
    <property type="project" value="UniProtKB-KW"/>
</dbReference>
<comment type="similarity">
    <text evidence="1">Belongs to the iron/ascorbate-dependent oxidoreductase family.</text>
</comment>
<dbReference type="InterPro" id="IPR005123">
    <property type="entry name" value="Oxoglu/Fe-dep_dioxygenase_dom"/>
</dbReference>
<organism evidence="6">
    <name type="scientific">marine metagenome</name>
    <dbReference type="NCBI Taxonomy" id="408172"/>
    <lineage>
        <taxon>unclassified sequences</taxon>
        <taxon>metagenomes</taxon>
        <taxon>ecological metagenomes</taxon>
    </lineage>
</organism>
<gene>
    <name evidence="6" type="ORF">METZ01_LOCUS34364</name>
</gene>
<keyword evidence="4" id="KW-0408">Iron</keyword>
<evidence type="ECO:0000256" key="4">
    <source>
        <dbReference type="ARBA" id="ARBA00023004"/>
    </source>
</evidence>
<sequence length="315" mass="35871">MNNILNEVATLDLSKFINGDKNDRIEFSNNLGTSFNQTGFAIIKNTGFENELSQELYKIIKDFFDLEDENKIKYYFPELYGQRGYVIKGQEHAKGSKKGDLKEFYHIGNPISNDSPENIWPIEINKFQEITSKAFLQLEEIGLQVLESIALYLDLENNYFVDKVKGGQSIMRAIHYYPINPDDVSDGAVRAAAHGDINFITLLMGASADGLEILTRDNRWNPINSKTDQLVINVGDMLERLTNNKLMSTVHRVVNPSRDLLNTSRYSIPFFLHPKAEMDLSCLENCIDDNNPKSFDDISAGQFLEERLKDIGLKK</sequence>
<dbReference type="PANTHER" id="PTHR10209">
    <property type="entry name" value="OXIDOREDUCTASE, 2OG-FE II OXYGENASE FAMILY PROTEIN"/>
    <property type="match status" value="1"/>
</dbReference>
<dbReference type="PROSITE" id="PS51471">
    <property type="entry name" value="FE2OG_OXY"/>
    <property type="match status" value="1"/>
</dbReference>
<evidence type="ECO:0000256" key="3">
    <source>
        <dbReference type="ARBA" id="ARBA00023002"/>
    </source>
</evidence>
<evidence type="ECO:0000259" key="5">
    <source>
        <dbReference type="PROSITE" id="PS51471"/>
    </source>
</evidence>
<dbReference type="InterPro" id="IPR026992">
    <property type="entry name" value="DIOX_N"/>
</dbReference>
<evidence type="ECO:0000313" key="6">
    <source>
        <dbReference type="EMBL" id="SUZ81510.1"/>
    </source>
</evidence>
<dbReference type="GO" id="GO:0046872">
    <property type="term" value="F:metal ion binding"/>
    <property type="evidence" value="ECO:0007669"/>
    <property type="project" value="UniProtKB-KW"/>
</dbReference>
<feature type="domain" description="Fe2OG dioxygenase" evidence="5">
    <location>
        <begin position="167"/>
        <end position="274"/>
    </location>
</feature>
<dbReference type="SUPFAM" id="SSF51197">
    <property type="entry name" value="Clavaminate synthase-like"/>
    <property type="match status" value="1"/>
</dbReference>
<keyword evidence="2" id="KW-0479">Metal-binding</keyword>
<dbReference type="Gene3D" id="2.60.120.330">
    <property type="entry name" value="B-lactam Antibiotic, Isopenicillin N Synthase, Chain"/>
    <property type="match status" value="1"/>
</dbReference>
<dbReference type="InterPro" id="IPR044861">
    <property type="entry name" value="IPNS-like_FE2OG_OXY"/>
</dbReference>
<reference evidence="6" key="1">
    <citation type="submission" date="2018-05" db="EMBL/GenBank/DDBJ databases">
        <authorList>
            <person name="Lanie J.A."/>
            <person name="Ng W.-L."/>
            <person name="Kazmierczak K.M."/>
            <person name="Andrzejewski T.M."/>
            <person name="Davidsen T.M."/>
            <person name="Wayne K.J."/>
            <person name="Tettelin H."/>
            <person name="Glass J.I."/>
            <person name="Rusch D."/>
            <person name="Podicherti R."/>
            <person name="Tsui H.-C.T."/>
            <person name="Winkler M.E."/>
        </authorList>
    </citation>
    <scope>NUCLEOTIDE SEQUENCE</scope>
</reference>
<evidence type="ECO:0000256" key="1">
    <source>
        <dbReference type="ARBA" id="ARBA00008056"/>
    </source>
</evidence>
<dbReference type="AlphaFoldDB" id="A0A381QQZ2"/>
<dbReference type="Pfam" id="PF03171">
    <property type="entry name" value="2OG-FeII_Oxy"/>
    <property type="match status" value="1"/>
</dbReference>
<proteinExistence type="inferred from homology"/>
<evidence type="ECO:0000256" key="2">
    <source>
        <dbReference type="ARBA" id="ARBA00022723"/>
    </source>
</evidence>
<dbReference type="Pfam" id="PF14226">
    <property type="entry name" value="DIOX_N"/>
    <property type="match status" value="1"/>
</dbReference>